<feature type="transmembrane region" description="Helical" evidence="5">
    <location>
        <begin position="51"/>
        <end position="75"/>
    </location>
</feature>
<keyword evidence="4 5" id="KW-0472">Membrane</keyword>
<keyword evidence="3 5" id="KW-1133">Transmembrane helix</keyword>
<feature type="transmembrane region" description="Helical" evidence="5">
    <location>
        <begin position="121"/>
        <end position="138"/>
    </location>
</feature>
<dbReference type="Pfam" id="PF13664">
    <property type="entry name" value="DUF4149"/>
    <property type="match status" value="1"/>
</dbReference>
<dbReference type="AlphaFoldDB" id="A0AAD9IN94"/>
<feature type="transmembrane region" description="Helical" evidence="5">
    <location>
        <begin position="175"/>
        <end position="196"/>
    </location>
</feature>
<reference evidence="7" key="1">
    <citation type="submission" date="2021-01" db="EMBL/GenBank/DDBJ databases">
        <authorList>
            <person name="Eckstrom K.M.E."/>
        </authorList>
    </citation>
    <scope>NUCLEOTIDE SEQUENCE</scope>
    <source>
        <strain evidence="7">UVCC 0001</strain>
    </source>
</reference>
<evidence type="ECO:0000256" key="1">
    <source>
        <dbReference type="ARBA" id="ARBA00004370"/>
    </source>
</evidence>
<feature type="transmembrane region" description="Helical" evidence="5">
    <location>
        <begin position="96"/>
        <end position="115"/>
    </location>
</feature>
<dbReference type="InterPro" id="IPR053009">
    <property type="entry name" value="Xanthocillin_Biosynth-Assoc"/>
</dbReference>
<dbReference type="EMBL" id="JASFZW010000001">
    <property type="protein sequence ID" value="KAK2080635.1"/>
    <property type="molecule type" value="Genomic_DNA"/>
</dbReference>
<gene>
    <name evidence="7" type="ORF">QBZ16_000489</name>
</gene>
<dbReference type="GO" id="GO:0016020">
    <property type="term" value="C:membrane"/>
    <property type="evidence" value="ECO:0007669"/>
    <property type="project" value="UniProtKB-SubCell"/>
</dbReference>
<dbReference type="InterPro" id="IPR025423">
    <property type="entry name" value="TMEM205-like"/>
</dbReference>
<accession>A0AAD9IN94</accession>
<comment type="caution">
    <text evidence="7">The sequence shown here is derived from an EMBL/GenBank/DDBJ whole genome shotgun (WGS) entry which is preliminary data.</text>
</comment>
<evidence type="ECO:0000256" key="2">
    <source>
        <dbReference type="ARBA" id="ARBA00022692"/>
    </source>
</evidence>
<sequence length="203" mass="22676">MEQQNSAGPDIKGEVLKPSIVNTWYFRIGALLGTLALAAEPRALLSQRGLAFLHLFTFSLGAGALTWVTFVSGIVMFKNMPRTTFGRVQSRLFPIYFAWTTIVCAIQMVTIAALVPSRFPLIVLSFELVSALANWLWIEPLTSGVMFRRYALEKATDDRRDAAAIKDLYRKFTRLHGISSVLNLIALMAGLVHGWYLSGFLKF</sequence>
<comment type="subcellular location">
    <subcellularLocation>
        <location evidence="1">Membrane</location>
    </subcellularLocation>
</comment>
<dbReference type="Proteomes" id="UP001255856">
    <property type="component" value="Unassembled WGS sequence"/>
</dbReference>
<organism evidence="7 8">
    <name type="scientific">Prototheca wickerhamii</name>
    <dbReference type="NCBI Taxonomy" id="3111"/>
    <lineage>
        <taxon>Eukaryota</taxon>
        <taxon>Viridiplantae</taxon>
        <taxon>Chlorophyta</taxon>
        <taxon>core chlorophytes</taxon>
        <taxon>Trebouxiophyceae</taxon>
        <taxon>Chlorellales</taxon>
        <taxon>Chlorellaceae</taxon>
        <taxon>Prototheca</taxon>
    </lineage>
</organism>
<evidence type="ECO:0000313" key="8">
    <source>
        <dbReference type="Proteomes" id="UP001255856"/>
    </source>
</evidence>
<feature type="domain" description="TMEM205-like" evidence="6">
    <location>
        <begin position="57"/>
        <end position="150"/>
    </location>
</feature>
<evidence type="ECO:0000256" key="4">
    <source>
        <dbReference type="ARBA" id="ARBA00023136"/>
    </source>
</evidence>
<dbReference type="PANTHER" id="PTHR23241">
    <property type="entry name" value="LATE EMBRYOGENESIS ABUNDANT PLANTS LEA-RELATED"/>
    <property type="match status" value="1"/>
</dbReference>
<proteinExistence type="predicted"/>
<evidence type="ECO:0000313" key="7">
    <source>
        <dbReference type="EMBL" id="KAK2080635.1"/>
    </source>
</evidence>
<keyword evidence="8" id="KW-1185">Reference proteome</keyword>
<evidence type="ECO:0000256" key="3">
    <source>
        <dbReference type="ARBA" id="ARBA00022989"/>
    </source>
</evidence>
<evidence type="ECO:0000259" key="6">
    <source>
        <dbReference type="Pfam" id="PF13664"/>
    </source>
</evidence>
<feature type="transmembrane region" description="Helical" evidence="5">
    <location>
        <begin position="21"/>
        <end position="39"/>
    </location>
</feature>
<dbReference type="PANTHER" id="PTHR23241:SF102">
    <property type="entry name" value="LD23009P"/>
    <property type="match status" value="1"/>
</dbReference>
<name>A0AAD9IN94_PROWI</name>
<evidence type="ECO:0000256" key="5">
    <source>
        <dbReference type="SAM" id="Phobius"/>
    </source>
</evidence>
<protein>
    <recommendedName>
        <fullName evidence="6">TMEM205-like domain-containing protein</fullName>
    </recommendedName>
</protein>
<keyword evidence="2 5" id="KW-0812">Transmembrane</keyword>